<keyword evidence="3" id="KW-1185">Reference proteome</keyword>
<dbReference type="InterPro" id="IPR021218">
    <property type="entry name" value="DUF2784"/>
</dbReference>
<sequence length="137" mass="15069">MVVPTPVEDPLQWLAEAAAWATVVAHFAFLLYVVFGGFLGMLQTRWLWMHLASLAWSITVTATTLTCPLTGVEKWLIRQSGGTPYDGTFIDHYLEGPLYPVGYDAHVWYGGAFVALTSYGVVAVRRHRLKAPVTASG</sequence>
<evidence type="ECO:0000313" key="3">
    <source>
        <dbReference type="Proteomes" id="UP001596072"/>
    </source>
</evidence>
<gene>
    <name evidence="2" type="ORF">ACFPQB_14110</name>
</gene>
<keyword evidence="1" id="KW-0472">Membrane</keyword>
<keyword evidence="1" id="KW-0812">Transmembrane</keyword>
<dbReference type="EMBL" id="JBHSNS010000007">
    <property type="protein sequence ID" value="MFC5730056.1"/>
    <property type="molecule type" value="Genomic_DNA"/>
</dbReference>
<evidence type="ECO:0000313" key="2">
    <source>
        <dbReference type="EMBL" id="MFC5730056.1"/>
    </source>
</evidence>
<dbReference type="Pfam" id="PF10861">
    <property type="entry name" value="DUF2784"/>
    <property type="match status" value="1"/>
</dbReference>
<name>A0ABW0ZGC4_9ACTN</name>
<proteinExistence type="predicted"/>
<organism evidence="2 3">
    <name type="scientific">Nocardioides vastitatis</name>
    <dbReference type="NCBI Taxonomy" id="2568655"/>
    <lineage>
        <taxon>Bacteria</taxon>
        <taxon>Bacillati</taxon>
        <taxon>Actinomycetota</taxon>
        <taxon>Actinomycetes</taxon>
        <taxon>Propionibacteriales</taxon>
        <taxon>Nocardioidaceae</taxon>
        <taxon>Nocardioides</taxon>
    </lineage>
</organism>
<accession>A0ABW0ZGC4</accession>
<feature type="transmembrane region" description="Helical" evidence="1">
    <location>
        <begin position="46"/>
        <end position="65"/>
    </location>
</feature>
<dbReference type="RefSeq" id="WP_240769474.1">
    <property type="nucleotide sequence ID" value="NZ_JBHSNS010000007.1"/>
</dbReference>
<feature type="transmembrane region" description="Helical" evidence="1">
    <location>
        <begin position="17"/>
        <end position="39"/>
    </location>
</feature>
<keyword evidence="1" id="KW-1133">Transmembrane helix</keyword>
<protein>
    <submittedName>
        <fullName evidence="2">DUF2784 domain-containing protein</fullName>
    </submittedName>
</protein>
<evidence type="ECO:0000256" key="1">
    <source>
        <dbReference type="SAM" id="Phobius"/>
    </source>
</evidence>
<comment type="caution">
    <text evidence="2">The sequence shown here is derived from an EMBL/GenBank/DDBJ whole genome shotgun (WGS) entry which is preliminary data.</text>
</comment>
<reference evidence="3" key="1">
    <citation type="journal article" date="2019" name="Int. J. Syst. Evol. Microbiol.">
        <title>The Global Catalogue of Microorganisms (GCM) 10K type strain sequencing project: providing services to taxonomists for standard genome sequencing and annotation.</title>
        <authorList>
            <consortium name="The Broad Institute Genomics Platform"/>
            <consortium name="The Broad Institute Genome Sequencing Center for Infectious Disease"/>
            <person name="Wu L."/>
            <person name="Ma J."/>
        </authorList>
    </citation>
    <scope>NUCLEOTIDE SEQUENCE [LARGE SCALE GENOMIC DNA]</scope>
    <source>
        <strain evidence="3">YIM 94188</strain>
    </source>
</reference>
<feature type="transmembrane region" description="Helical" evidence="1">
    <location>
        <begin position="107"/>
        <end position="124"/>
    </location>
</feature>
<dbReference type="Proteomes" id="UP001596072">
    <property type="component" value="Unassembled WGS sequence"/>
</dbReference>